<dbReference type="Proteomes" id="UP001500967">
    <property type="component" value="Unassembled WGS sequence"/>
</dbReference>
<sequence length="122" mass="12621">MVMGPFAEQHVNDAEDELPSDHASGPSTAELLETGEPADATIVASGSLGMRSPYGASLYEFVLNVIRADAEAYEVRIGNPVPPAAVPLTFPGAQVAVRVLPANPGAVAIDWEATLAAVQRPA</sequence>
<protein>
    <submittedName>
        <fullName evidence="2">Uncharacterized protein</fullName>
    </submittedName>
</protein>
<dbReference type="EMBL" id="BAAAGX010000023">
    <property type="protein sequence ID" value="GAA0264837.1"/>
    <property type="molecule type" value="Genomic_DNA"/>
</dbReference>
<name>A0ABN0UXN7_9ACTN</name>
<accession>A0ABN0UXN7</accession>
<feature type="region of interest" description="Disordered" evidence="1">
    <location>
        <begin position="13"/>
        <end position="35"/>
    </location>
</feature>
<evidence type="ECO:0000313" key="3">
    <source>
        <dbReference type="Proteomes" id="UP001500967"/>
    </source>
</evidence>
<gene>
    <name evidence="2" type="ORF">GCM10009539_59070</name>
</gene>
<evidence type="ECO:0000313" key="2">
    <source>
        <dbReference type="EMBL" id="GAA0264837.1"/>
    </source>
</evidence>
<reference evidence="2 3" key="1">
    <citation type="journal article" date="2019" name="Int. J. Syst. Evol. Microbiol.">
        <title>The Global Catalogue of Microorganisms (GCM) 10K type strain sequencing project: providing services to taxonomists for standard genome sequencing and annotation.</title>
        <authorList>
            <consortium name="The Broad Institute Genomics Platform"/>
            <consortium name="The Broad Institute Genome Sequencing Center for Infectious Disease"/>
            <person name="Wu L."/>
            <person name="Ma J."/>
        </authorList>
    </citation>
    <scope>NUCLEOTIDE SEQUENCE [LARGE SCALE GENOMIC DNA]</scope>
    <source>
        <strain evidence="2 3">JCM 10425</strain>
    </source>
</reference>
<comment type="caution">
    <text evidence="2">The sequence shown here is derived from an EMBL/GenBank/DDBJ whole genome shotgun (WGS) entry which is preliminary data.</text>
</comment>
<proteinExistence type="predicted"/>
<organism evidence="2 3">
    <name type="scientific">Cryptosporangium japonicum</name>
    <dbReference type="NCBI Taxonomy" id="80872"/>
    <lineage>
        <taxon>Bacteria</taxon>
        <taxon>Bacillati</taxon>
        <taxon>Actinomycetota</taxon>
        <taxon>Actinomycetes</taxon>
        <taxon>Cryptosporangiales</taxon>
        <taxon>Cryptosporangiaceae</taxon>
        <taxon>Cryptosporangium</taxon>
    </lineage>
</organism>
<keyword evidence="3" id="KW-1185">Reference proteome</keyword>
<evidence type="ECO:0000256" key="1">
    <source>
        <dbReference type="SAM" id="MobiDB-lite"/>
    </source>
</evidence>